<sequence>MKIENTKYVRDKNSKAILQSDRNALDNYRAAKKQKETEINVINNLVNDVKEIKECVHQLQIQLDKKRK</sequence>
<accession>A0A7K4MQC0</accession>
<evidence type="ECO:0000313" key="3">
    <source>
        <dbReference type="Proteomes" id="UP000523105"/>
    </source>
</evidence>
<comment type="caution">
    <text evidence="2">The sequence shown here is derived from an EMBL/GenBank/DDBJ whole genome shotgun (WGS) entry which is preliminary data.</text>
</comment>
<dbReference type="AlphaFoldDB" id="A0A7K4MQC0"/>
<dbReference type="EMBL" id="JACASV010000055">
    <property type="protein sequence ID" value="NWJ43782.1"/>
    <property type="molecule type" value="Genomic_DNA"/>
</dbReference>
<name>A0A7K4MQC0_9ARCH</name>
<feature type="coiled-coil region" evidence="1">
    <location>
        <begin position="18"/>
        <end position="62"/>
    </location>
</feature>
<keyword evidence="1" id="KW-0175">Coiled coil</keyword>
<gene>
    <name evidence="2" type="ORF">HX837_06245</name>
</gene>
<protein>
    <submittedName>
        <fullName evidence="2">Uncharacterized protein</fullName>
    </submittedName>
</protein>
<proteinExistence type="predicted"/>
<dbReference type="Proteomes" id="UP000523105">
    <property type="component" value="Unassembled WGS sequence"/>
</dbReference>
<reference evidence="2 3" key="1">
    <citation type="journal article" date="2019" name="Environ. Microbiol.">
        <title>Genomics insights into ecotype formation of ammonia-oxidizing archaea in the deep ocean.</title>
        <authorList>
            <person name="Wang Y."/>
            <person name="Huang J.M."/>
            <person name="Cui G.J."/>
            <person name="Nunoura T."/>
            <person name="Takaki Y."/>
            <person name="Li W.L."/>
            <person name="Li J."/>
            <person name="Gao Z.M."/>
            <person name="Takai K."/>
            <person name="Zhang A.Q."/>
            <person name="Stepanauskas R."/>
        </authorList>
    </citation>
    <scope>NUCLEOTIDE SEQUENCE [LARGE SCALE GENOMIC DNA]</scope>
    <source>
        <strain evidence="2 3">L15b</strain>
    </source>
</reference>
<evidence type="ECO:0000313" key="2">
    <source>
        <dbReference type="EMBL" id="NWJ43782.1"/>
    </source>
</evidence>
<evidence type="ECO:0000256" key="1">
    <source>
        <dbReference type="SAM" id="Coils"/>
    </source>
</evidence>
<organism evidence="2 3">
    <name type="scientific">Marine Group I thaumarchaeote</name>
    <dbReference type="NCBI Taxonomy" id="2511932"/>
    <lineage>
        <taxon>Archaea</taxon>
        <taxon>Nitrososphaerota</taxon>
        <taxon>Marine Group I</taxon>
    </lineage>
</organism>